<dbReference type="HOGENOM" id="CLU_1434825_0_0_1"/>
<dbReference type="SMART" id="SM00248">
    <property type="entry name" value="ANK"/>
    <property type="match status" value="1"/>
</dbReference>
<dbReference type="InParanoid" id="A0A0C3GJ14"/>
<protein>
    <submittedName>
        <fullName evidence="2">Uncharacterized protein</fullName>
    </submittedName>
</protein>
<keyword evidence="3" id="KW-1185">Reference proteome</keyword>
<gene>
    <name evidence="2" type="ORF">OIDMADRAFT_33517</name>
</gene>
<reference evidence="3" key="2">
    <citation type="submission" date="2015-01" db="EMBL/GenBank/DDBJ databases">
        <title>Evolutionary Origins and Diversification of the Mycorrhizal Mutualists.</title>
        <authorList>
            <consortium name="DOE Joint Genome Institute"/>
            <consortium name="Mycorrhizal Genomics Consortium"/>
            <person name="Kohler A."/>
            <person name="Kuo A."/>
            <person name="Nagy L.G."/>
            <person name="Floudas D."/>
            <person name="Copeland A."/>
            <person name="Barry K.W."/>
            <person name="Cichocki N."/>
            <person name="Veneault-Fourrey C."/>
            <person name="LaButti K."/>
            <person name="Lindquist E.A."/>
            <person name="Lipzen A."/>
            <person name="Lundell T."/>
            <person name="Morin E."/>
            <person name="Murat C."/>
            <person name="Riley R."/>
            <person name="Ohm R."/>
            <person name="Sun H."/>
            <person name="Tunlid A."/>
            <person name="Henrissat B."/>
            <person name="Grigoriev I.V."/>
            <person name="Hibbett D.S."/>
            <person name="Martin F."/>
        </authorList>
    </citation>
    <scope>NUCLEOTIDE SEQUENCE [LARGE SCALE GENOMIC DNA]</scope>
    <source>
        <strain evidence="3">Zn</strain>
    </source>
</reference>
<evidence type="ECO:0000313" key="2">
    <source>
        <dbReference type="EMBL" id="KIM96135.1"/>
    </source>
</evidence>
<dbReference type="Gene3D" id="1.25.40.20">
    <property type="entry name" value="Ankyrin repeat-containing domain"/>
    <property type="match status" value="1"/>
</dbReference>
<evidence type="ECO:0000313" key="3">
    <source>
        <dbReference type="Proteomes" id="UP000054321"/>
    </source>
</evidence>
<dbReference type="EMBL" id="KN832885">
    <property type="protein sequence ID" value="KIM96135.1"/>
    <property type="molecule type" value="Genomic_DNA"/>
</dbReference>
<name>A0A0C3GJ14_OIDMZ</name>
<reference evidence="2 3" key="1">
    <citation type="submission" date="2014-04" db="EMBL/GenBank/DDBJ databases">
        <authorList>
            <consortium name="DOE Joint Genome Institute"/>
            <person name="Kuo A."/>
            <person name="Martino E."/>
            <person name="Perotto S."/>
            <person name="Kohler A."/>
            <person name="Nagy L.G."/>
            <person name="Floudas D."/>
            <person name="Copeland A."/>
            <person name="Barry K.W."/>
            <person name="Cichocki N."/>
            <person name="Veneault-Fourrey C."/>
            <person name="LaButti K."/>
            <person name="Lindquist E.A."/>
            <person name="Lipzen A."/>
            <person name="Lundell T."/>
            <person name="Morin E."/>
            <person name="Murat C."/>
            <person name="Sun H."/>
            <person name="Tunlid A."/>
            <person name="Henrissat B."/>
            <person name="Grigoriev I.V."/>
            <person name="Hibbett D.S."/>
            <person name="Martin F."/>
            <person name="Nordberg H.P."/>
            <person name="Cantor M.N."/>
            <person name="Hua S.X."/>
        </authorList>
    </citation>
    <scope>NUCLEOTIDE SEQUENCE [LARGE SCALE GENOMIC DNA]</scope>
    <source>
        <strain evidence="2 3">Zn</strain>
    </source>
</reference>
<dbReference type="STRING" id="913774.A0A0C3GJ14"/>
<evidence type="ECO:0000256" key="1">
    <source>
        <dbReference type="PROSITE-ProRule" id="PRU00023"/>
    </source>
</evidence>
<dbReference type="InterPro" id="IPR036770">
    <property type="entry name" value="Ankyrin_rpt-contain_sf"/>
</dbReference>
<sequence length="189" mass="21042">MSLASSLNSGNLMLDFKKLCSSTQRTGQSWSAVVKALGYSSLIDAKGDSPQIAMLKAWDEWCDSKDRYRCTEELLQLGIGIDLKDRRGNTALVIAARQGFRSTVEQLLESGANVNTVNFSDRSILFMTKGWLKMAKRMNDDQRYARIASCIPVLQQSQAVFKPSIHRQRLSVETRAKIAAGQLQASNHL</sequence>
<dbReference type="OrthoDB" id="341259at2759"/>
<dbReference type="Pfam" id="PF12796">
    <property type="entry name" value="Ank_2"/>
    <property type="match status" value="1"/>
</dbReference>
<dbReference type="PROSITE" id="PS50088">
    <property type="entry name" value="ANK_REPEAT"/>
    <property type="match status" value="1"/>
</dbReference>
<keyword evidence="1" id="KW-0040">ANK repeat</keyword>
<feature type="repeat" description="ANK" evidence="1">
    <location>
        <begin position="87"/>
        <end position="119"/>
    </location>
</feature>
<dbReference type="Proteomes" id="UP000054321">
    <property type="component" value="Unassembled WGS sequence"/>
</dbReference>
<organism evidence="2 3">
    <name type="scientific">Oidiodendron maius (strain Zn)</name>
    <dbReference type="NCBI Taxonomy" id="913774"/>
    <lineage>
        <taxon>Eukaryota</taxon>
        <taxon>Fungi</taxon>
        <taxon>Dikarya</taxon>
        <taxon>Ascomycota</taxon>
        <taxon>Pezizomycotina</taxon>
        <taxon>Leotiomycetes</taxon>
        <taxon>Leotiomycetes incertae sedis</taxon>
        <taxon>Myxotrichaceae</taxon>
        <taxon>Oidiodendron</taxon>
    </lineage>
</organism>
<dbReference type="InterPro" id="IPR002110">
    <property type="entry name" value="Ankyrin_rpt"/>
</dbReference>
<dbReference type="SUPFAM" id="SSF48403">
    <property type="entry name" value="Ankyrin repeat"/>
    <property type="match status" value="1"/>
</dbReference>
<dbReference type="PROSITE" id="PS50297">
    <property type="entry name" value="ANK_REP_REGION"/>
    <property type="match status" value="1"/>
</dbReference>
<dbReference type="AlphaFoldDB" id="A0A0C3GJ14"/>
<accession>A0A0C3GJ14</accession>
<proteinExistence type="predicted"/>